<evidence type="ECO:0000256" key="15">
    <source>
        <dbReference type="ARBA" id="ARBA00023180"/>
    </source>
</evidence>
<dbReference type="PANTHER" id="PTHR27003">
    <property type="entry name" value="OS07G0166700 PROTEIN"/>
    <property type="match status" value="1"/>
</dbReference>
<dbReference type="GO" id="GO:0005886">
    <property type="term" value="C:plasma membrane"/>
    <property type="evidence" value="ECO:0007669"/>
    <property type="project" value="UniProtKB-SubCell"/>
</dbReference>
<dbReference type="GO" id="GO:0002229">
    <property type="term" value="P:defense response to oomycetes"/>
    <property type="evidence" value="ECO:0007669"/>
    <property type="project" value="UniProtKB-ARBA"/>
</dbReference>
<evidence type="ECO:0000256" key="14">
    <source>
        <dbReference type="ARBA" id="ARBA00023170"/>
    </source>
</evidence>
<evidence type="ECO:0000313" key="20">
    <source>
        <dbReference type="Proteomes" id="UP001172457"/>
    </source>
</evidence>
<dbReference type="PROSITE" id="PS00108">
    <property type="entry name" value="PROTEIN_KINASE_ST"/>
    <property type="match status" value="1"/>
</dbReference>
<dbReference type="SMART" id="SM00220">
    <property type="entry name" value="S_TKc"/>
    <property type="match status" value="1"/>
</dbReference>
<evidence type="ECO:0000256" key="4">
    <source>
        <dbReference type="ARBA" id="ARBA00022475"/>
    </source>
</evidence>
<sequence>MSKIPELDHLKVSLDHIKLATNNFADHNFLGTGGFGRVYIGQLPVPSSSGGEPAGTVKVAVKRLDEKLGQGEHQFLTEVVMLASYKHANLVTLIGFTDEGVEKIIVYKHEAHGSLDKHLENKDLTWLQRLRVCLGAARGLAYLHSGVGAGHRVLHCDIKSSNILLDENWEAKISDFGLAKIGPTNQPFTFLVTNACGTFGYVDPQYVKTGVLTKESDVYSFGVVLFEVLCGRLAFDGKYEDERRFLVGWVKHHEGSRTLDQIVFPSLREQMKPNSLKAFFRIALQCLNETKKYRPTMKSIVQELEIAIQLQTNIIGTTLWGSLAGGEPWSIRLESHLKLRKIFIDHQSFIYSIAFVIEDISNDSVHSFQQYGGAMGPSGYTISQCDPLVSYNIGHGKPCYCLAHNPNRLPLVPDKFIPFTRDISKMNLRHGVEDSFLKTKYFLTLISIACSNGYY</sequence>
<protein>
    <recommendedName>
        <fullName evidence="18">Protein kinase domain-containing protein</fullName>
    </recommendedName>
</protein>
<dbReference type="Gene3D" id="3.30.200.20">
    <property type="entry name" value="Phosphorylase Kinase, domain 1"/>
    <property type="match status" value="1"/>
</dbReference>
<reference evidence="19" key="1">
    <citation type="submission" date="2023-03" db="EMBL/GenBank/DDBJ databases">
        <title>Chromosome-scale reference genome and RAD-based genetic map of yellow starthistle (Centaurea solstitialis) reveal putative structural variation and QTLs associated with invader traits.</title>
        <authorList>
            <person name="Reatini B."/>
            <person name="Cang F.A."/>
            <person name="Jiang Q."/>
            <person name="Mckibben M.T.W."/>
            <person name="Barker M.S."/>
            <person name="Rieseberg L.H."/>
            <person name="Dlugosch K.M."/>
        </authorList>
    </citation>
    <scope>NUCLEOTIDE SEQUENCE</scope>
    <source>
        <strain evidence="19">CAN-66</strain>
        <tissue evidence="19">Leaf</tissue>
    </source>
</reference>
<dbReference type="PROSITE" id="PS00107">
    <property type="entry name" value="PROTEIN_KINASE_ATP"/>
    <property type="match status" value="1"/>
</dbReference>
<dbReference type="Proteomes" id="UP001172457">
    <property type="component" value="Chromosome 3"/>
</dbReference>
<feature type="domain" description="Protein kinase" evidence="18">
    <location>
        <begin position="24"/>
        <end position="308"/>
    </location>
</feature>
<dbReference type="FunFam" id="1.10.510.10:FF:000240">
    <property type="entry name" value="Lectin-domain containing receptor kinase A4.3"/>
    <property type="match status" value="1"/>
</dbReference>
<accession>A0AA38TTX4</accession>
<evidence type="ECO:0000256" key="2">
    <source>
        <dbReference type="ARBA" id="ARBA00008536"/>
    </source>
</evidence>
<dbReference type="AlphaFoldDB" id="A0AA38TTX4"/>
<dbReference type="Gene3D" id="1.10.510.10">
    <property type="entry name" value="Transferase(Phosphotransferase) domain 1"/>
    <property type="match status" value="1"/>
</dbReference>
<evidence type="ECO:0000256" key="1">
    <source>
        <dbReference type="ARBA" id="ARBA00004251"/>
    </source>
</evidence>
<comment type="similarity">
    <text evidence="3">In the C-terminal section; belongs to the protein kinase superfamily. Ser/Thr protein kinase family.</text>
</comment>
<evidence type="ECO:0000256" key="9">
    <source>
        <dbReference type="ARBA" id="ARBA00022741"/>
    </source>
</evidence>
<keyword evidence="4" id="KW-1003">Cell membrane</keyword>
<name>A0AA38TTX4_9ASTR</name>
<evidence type="ECO:0000256" key="5">
    <source>
        <dbReference type="ARBA" id="ARBA00022527"/>
    </source>
</evidence>
<dbReference type="InterPro" id="IPR045272">
    <property type="entry name" value="ANXUR1/2-like"/>
</dbReference>
<comment type="caution">
    <text evidence="19">The sequence shown here is derived from an EMBL/GenBank/DDBJ whole genome shotgun (WGS) entry which is preliminary data.</text>
</comment>
<comment type="subcellular location">
    <subcellularLocation>
        <location evidence="1">Cell membrane</location>
        <topology evidence="1">Single-pass type I membrane protein</topology>
    </subcellularLocation>
</comment>
<evidence type="ECO:0000256" key="8">
    <source>
        <dbReference type="ARBA" id="ARBA00022729"/>
    </source>
</evidence>
<dbReference type="GO" id="GO:0004714">
    <property type="term" value="F:transmembrane receptor protein tyrosine kinase activity"/>
    <property type="evidence" value="ECO:0007669"/>
    <property type="project" value="InterPro"/>
</dbReference>
<comment type="similarity">
    <text evidence="17">Belongs to the protein kinase superfamily.</text>
</comment>
<keyword evidence="14" id="KW-0675">Receptor</keyword>
<evidence type="ECO:0000256" key="10">
    <source>
        <dbReference type="ARBA" id="ARBA00022777"/>
    </source>
</evidence>
<dbReference type="InterPro" id="IPR011009">
    <property type="entry name" value="Kinase-like_dom_sf"/>
</dbReference>
<dbReference type="InterPro" id="IPR001245">
    <property type="entry name" value="Ser-Thr/Tyr_kinase_cat_dom"/>
</dbReference>
<evidence type="ECO:0000256" key="11">
    <source>
        <dbReference type="ARBA" id="ARBA00022840"/>
    </source>
</evidence>
<dbReference type="GO" id="GO:0004674">
    <property type="term" value="F:protein serine/threonine kinase activity"/>
    <property type="evidence" value="ECO:0007669"/>
    <property type="project" value="UniProtKB-KW"/>
</dbReference>
<dbReference type="EMBL" id="JARYMX010000003">
    <property type="protein sequence ID" value="KAJ9556688.1"/>
    <property type="molecule type" value="Genomic_DNA"/>
</dbReference>
<evidence type="ECO:0000256" key="12">
    <source>
        <dbReference type="ARBA" id="ARBA00022989"/>
    </source>
</evidence>
<evidence type="ECO:0000256" key="17">
    <source>
        <dbReference type="RuleBase" id="RU000304"/>
    </source>
</evidence>
<keyword evidence="9 16" id="KW-0547">Nucleotide-binding</keyword>
<evidence type="ECO:0000256" key="6">
    <source>
        <dbReference type="ARBA" id="ARBA00022679"/>
    </source>
</evidence>
<keyword evidence="12" id="KW-1133">Transmembrane helix</keyword>
<keyword evidence="11 16" id="KW-0067">ATP-binding</keyword>
<keyword evidence="15" id="KW-0325">Glycoprotein</keyword>
<dbReference type="PROSITE" id="PS50011">
    <property type="entry name" value="PROTEIN_KINASE_DOM"/>
    <property type="match status" value="1"/>
</dbReference>
<keyword evidence="7" id="KW-0812">Transmembrane</keyword>
<dbReference type="InterPro" id="IPR008271">
    <property type="entry name" value="Ser/Thr_kinase_AS"/>
</dbReference>
<dbReference type="SUPFAM" id="SSF56112">
    <property type="entry name" value="Protein kinase-like (PK-like)"/>
    <property type="match status" value="1"/>
</dbReference>
<keyword evidence="5 17" id="KW-0723">Serine/threonine-protein kinase</keyword>
<dbReference type="PANTHER" id="PTHR27003:SF326">
    <property type="entry name" value="PROTEIN KINASE DOMAIN-CONTAINING PROTEIN"/>
    <property type="match status" value="1"/>
</dbReference>
<keyword evidence="20" id="KW-1185">Reference proteome</keyword>
<evidence type="ECO:0000256" key="16">
    <source>
        <dbReference type="PROSITE-ProRule" id="PRU10141"/>
    </source>
</evidence>
<organism evidence="19 20">
    <name type="scientific">Centaurea solstitialis</name>
    <name type="common">yellow star-thistle</name>
    <dbReference type="NCBI Taxonomy" id="347529"/>
    <lineage>
        <taxon>Eukaryota</taxon>
        <taxon>Viridiplantae</taxon>
        <taxon>Streptophyta</taxon>
        <taxon>Embryophyta</taxon>
        <taxon>Tracheophyta</taxon>
        <taxon>Spermatophyta</taxon>
        <taxon>Magnoliopsida</taxon>
        <taxon>eudicotyledons</taxon>
        <taxon>Gunneridae</taxon>
        <taxon>Pentapetalae</taxon>
        <taxon>asterids</taxon>
        <taxon>campanulids</taxon>
        <taxon>Asterales</taxon>
        <taxon>Asteraceae</taxon>
        <taxon>Carduoideae</taxon>
        <taxon>Cardueae</taxon>
        <taxon>Centaureinae</taxon>
        <taxon>Centaurea</taxon>
    </lineage>
</organism>
<gene>
    <name evidence="19" type="ORF">OSB04_011302</name>
</gene>
<evidence type="ECO:0000256" key="7">
    <source>
        <dbReference type="ARBA" id="ARBA00022692"/>
    </source>
</evidence>
<comment type="similarity">
    <text evidence="2">In the N-terminal section; belongs to the leguminous lectin family.</text>
</comment>
<dbReference type="GO" id="GO:0009506">
    <property type="term" value="C:plasmodesma"/>
    <property type="evidence" value="ECO:0007669"/>
    <property type="project" value="TreeGrafter"/>
</dbReference>
<dbReference type="InterPro" id="IPR000719">
    <property type="entry name" value="Prot_kinase_dom"/>
</dbReference>
<proteinExistence type="inferred from homology"/>
<evidence type="ECO:0000313" key="19">
    <source>
        <dbReference type="EMBL" id="KAJ9556688.1"/>
    </source>
</evidence>
<evidence type="ECO:0000256" key="3">
    <source>
        <dbReference type="ARBA" id="ARBA00010217"/>
    </source>
</evidence>
<dbReference type="GO" id="GO:0005524">
    <property type="term" value="F:ATP binding"/>
    <property type="evidence" value="ECO:0007669"/>
    <property type="project" value="UniProtKB-UniRule"/>
</dbReference>
<evidence type="ECO:0000259" key="18">
    <source>
        <dbReference type="PROSITE" id="PS50011"/>
    </source>
</evidence>
<evidence type="ECO:0000256" key="13">
    <source>
        <dbReference type="ARBA" id="ARBA00023136"/>
    </source>
</evidence>
<keyword evidence="10" id="KW-0418">Kinase</keyword>
<keyword evidence="6" id="KW-0808">Transferase</keyword>
<dbReference type="Pfam" id="PF07714">
    <property type="entry name" value="PK_Tyr_Ser-Thr"/>
    <property type="match status" value="1"/>
</dbReference>
<keyword evidence="8" id="KW-0732">Signal</keyword>
<dbReference type="InterPro" id="IPR017441">
    <property type="entry name" value="Protein_kinase_ATP_BS"/>
</dbReference>
<feature type="binding site" evidence="16">
    <location>
        <position position="62"/>
    </location>
    <ligand>
        <name>ATP</name>
        <dbReference type="ChEBI" id="CHEBI:30616"/>
    </ligand>
</feature>
<keyword evidence="13" id="KW-0472">Membrane</keyword>